<dbReference type="Pfam" id="PF21007">
    <property type="entry name" value="FBF1"/>
    <property type="match status" value="1"/>
</dbReference>
<dbReference type="PANTHER" id="PTHR33689:SF1">
    <property type="entry name" value="FAS-BINDING FACTOR 1"/>
    <property type="match status" value="1"/>
</dbReference>
<evidence type="ECO:0000313" key="5">
    <source>
        <dbReference type="Proteomes" id="UP001066276"/>
    </source>
</evidence>
<feature type="compositionally biased region" description="Polar residues" evidence="2">
    <location>
        <begin position="526"/>
        <end position="552"/>
    </location>
</feature>
<dbReference type="GO" id="GO:0036064">
    <property type="term" value="C:ciliary basal body"/>
    <property type="evidence" value="ECO:0007669"/>
    <property type="project" value="TreeGrafter"/>
</dbReference>
<sequence length="1136" mass="128423">MATRSKKGLKGSIDDVLGGLLDQDDAATRKTTLASPLSGEATGRPRGIVSTSSKRSIGDDEFFRNLAQEAGGADGEESDVSDVDPLALLQSMQDMDDMDADLFGAKNPRSAASRTATKDSGIVGVTGDSLKSAGKTGASGKEISQVTIKKQLSAPADSSREYRKLSFDDFDDPLAGLLSDEEDNTAKKHQGAVTTAVSEHAPSAAVKETPVAAAAKPTVAPRKKDELTFEDDSDDLMDALGFGDSPVVQRKEQKTGESEPVRPARSKLDELLGRGTPAKHLERPTTGERKEFKLDAKYQKQPEKEDPWAEDEFVFGSYQPTMSSTPEGRHSRRQSVRFSSEDINEVKPDQKSRPTTPATPSPARGGRNGGDWLGLKDEIPEFPLKEATASSKAVPSSPVIKRVSTSRPPSGVKVAENKMNRSALLEPDATPAEDDNWLSNALSRKKALKQEKLEEKQSETVVQRGQEERPESYPRDSKPSTAPRTHQEASSMAAVDADELVKAEAFRSPALQEIPKEAVTIPPSFPKSQEPQHAVSSQRHTAISRPPDNNQPLKVDFVNSSKYEKHFLSMQQAEHQADVGVTHTQLMELMSQIRKLELERDQQKILLESLQLRHREDLELIENAHRNRLKVLEQSAQQREERLQKENQELSAQYMSRCQSTEEEKSQLLAQYQRKLDEFEKEKTKEIERLRELQRKSIQEMQKDHEEQLQRLKRLKDQEIDAVTSASSHTRSLNGVIEQMEGFSSKLHDLSYKVESTHQNTSQELEIGARQRDDQLRVLQERLTRQQRDMEDERSRLHEVITKMETRLSEQARLLEQERWRVNAEQSKVESLQRSLEEQRRVMTQQLSMEREELERAKSTLLEEQQSVMHRCAEERRKLAAEWSDFHTQQKLIQERAERDVSRVLQIDSQREGAIMSFAKEQAQLKIQASELRLREEQLCAAKEVLEQERQELKLEKERVNAMAQRIRQRAEEIESMSKLASQKYEEGEKALLDAQRVESDHQCRLRTIHQQMERLRIQEQHLHEERINMAQHRRQLEQLRRGLPANPAPVLLMGTKETSLPRVHNFPQSVVGSVQLKPLPSVGASDDAAIASSGFHAKLALLKYTAARDRDFLEDEQHFLDSLKKSALLSTSQTA</sequence>
<protein>
    <recommendedName>
        <fullName evidence="3">Fas-binding factor 1 C-terminal domain-containing protein</fullName>
    </recommendedName>
</protein>
<keyword evidence="5" id="KW-1185">Reference proteome</keyword>
<feature type="compositionally biased region" description="Basic and acidic residues" evidence="2">
    <location>
        <begin position="249"/>
        <end position="272"/>
    </location>
</feature>
<dbReference type="PANTHER" id="PTHR33689">
    <property type="entry name" value="FAS-BINDING FACTOR 1"/>
    <property type="match status" value="1"/>
</dbReference>
<dbReference type="AlphaFoldDB" id="A0AAV7PSC1"/>
<dbReference type="InterPro" id="IPR033561">
    <property type="entry name" value="FBF1"/>
</dbReference>
<proteinExistence type="predicted"/>
<dbReference type="GO" id="GO:0097539">
    <property type="term" value="C:ciliary transition fiber"/>
    <property type="evidence" value="ECO:0007669"/>
    <property type="project" value="InterPro"/>
</dbReference>
<feature type="coiled-coil region" evidence="1">
    <location>
        <begin position="776"/>
        <end position="867"/>
    </location>
</feature>
<dbReference type="GO" id="GO:0005814">
    <property type="term" value="C:centriole"/>
    <property type="evidence" value="ECO:0007669"/>
    <property type="project" value="TreeGrafter"/>
</dbReference>
<evidence type="ECO:0000256" key="2">
    <source>
        <dbReference type="SAM" id="MobiDB-lite"/>
    </source>
</evidence>
<feature type="region of interest" description="Disordered" evidence="2">
    <location>
        <begin position="173"/>
        <end position="436"/>
    </location>
</feature>
<dbReference type="EMBL" id="JANPWB010000011">
    <property type="protein sequence ID" value="KAJ1130157.1"/>
    <property type="molecule type" value="Genomic_DNA"/>
</dbReference>
<feature type="compositionally biased region" description="Acidic residues" evidence="2">
    <location>
        <begin position="228"/>
        <end position="237"/>
    </location>
</feature>
<keyword evidence="1" id="KW-0175">Coiled coil</keyword>
<name>A0AAV7PSC1_PLEWA</name>
<dbReference type="InterPro" id="IPR049390">
    <property type="entry name" value="FBF1_C"/>
</dbReference>
<feature type="region of interest" description="Disordered" evidence="2">
    <location>
        <begin position="449"/>
        <end position="493"/>
    </location>
</feature>
<feature type="coiled-coil region" evidence="1">
    <location>
        <begin position="586"/>
        <end position="722"/>
    </location>
</feature>
<comment type="caution">
    <text evidence="4">The sequence shown here is derived from an EMBL/GenBank/DDBJ whole genome shotgun (WGS) entry which is preliminary data.</text>
</comment>
<accession>A0AAV7PSC1</accession>
<dbReference type="GO" id="GO:0090162">
    <property type="term" value="P:establishment of epithelial cell polarity"/>
    <property type="evidence" value="ECO:0007669"/>
    <property type="project" value="InterPro"/>
</dbReference>
<dbReference type="Proteomes" id="UP001066276">
    <property type="component" value="Chromosome 7"/>
</dbReference>
<reference evidence="4" key="1">
    <citation type="journal article" date="2022" name="bioRxiv">
        <title>Sequencing and chromosome-scale assembly of the giantPleurodeles waltlgenome.</title>
        <authorList>
            <person name="Brown T."/>
            <person name="Elewa A."/>
            <person name="Iarovenko S."/>
            <person name="Subramanian E."/>
            <person name="Araus A.J."/>
            <person name="Petzold A."/>
            <person name="Susuki M."/>
            <person name="Suzuki K.-i.T."/>
            <person name="Hayashi T."/>
            <person name="Toyoda A."/>
            <person name="Oliveira C."/>
            <person name="Osipova E."/>
            <person name="Leigh N.D."/>
            <person name="Simon A."/>
            <person name="Yun M.H."/>
        </authorList>
    </citation>
    <scope>NUCLEOTIDE SEQUENCE</scope>
    <source>
        <strain evidence="4">20211129_DDA</strain>
        <tissue evidence="4">Liver</tissue>
    </source>
</reference>
<dbReference type="GO" id="GO:0060271">
    <property type="term" value="P:cilium assembly"/>
    <property type="evidence" value="ECO:0007669"/>
    <property type="project" value="InterPro"/>
</dbReference>
<evidence type="ECO:0000313" key="4">
    <source>
        <dbReference type="EMBL" id="KAJ1130157.1"/>
    </source>
</evidence>
<feature type="region of interest" description="Disordered" evidence="2">
    <location>
        <begin position="1"/>
        <end position="55"/>
    </location>
</feature>
<evidence type="ECO:0000259" key="3">
    <source>
        <dbReference type="Pfam" id="PF21007"/>
    </source>
</evidence>
<feature type="compositionally biased region" description="Low complexity" evidence="2">
    <location>
        <begin position="204"/>
        <end position="220"/>
    </location>
</feature>
<feature type="compositionally biased region" description="Low complexity" evidence="2">
    <location>
        <begin position="353"/>
        <end position="365"/>
    </location>
</feature>
<feature type="coiled-coil region" evidence="1">
    <location>
        <begin position="929"/>
        <end position="977"/>
    </location>
</feature>
<feature type="compositionally biased region" description="Polar residues" evidence="2">
    <location>
        <begin position="479"/>
        <end position="490"/>
    </location>
</feature>
<feature type="compositionally biased region" description="Basic and acidic residues" evidence="2">
    <location>
        <begin position="449"/>
        <end position="458"/>
    </location>
</feature>
<organism evidence="4 5">
    <name type="scientific">Pleurodeles waltl</name>
    <name type="common">Iberian ribbed newt</name>
    <dbReference type="NCBI Taxonomy" id="8319"/>
    <lineage>
        <taxon>Eukaryota</taxon>
        <taxon>Metazoa</taxon>
        <taxon>Chordata</taxon>
        <taxon>Craniata</taxon>
        <taxon>Vertebrata</taxon>
        <taxon>Euteleostomi</taxon>
        <taxon>Amphibia</taxon>
        <taxon>Batrachia</taxon>
        <taxon>Caudata</taxon>
        <taxon>Salamandroidea</taxon>
        <taxon>Salamandridae</taxon>
        <taxon>Pleurodelinae</taxon>
        <taxon>Pleurodeles</taxon>
    </lineage>
</organism>
<evidence type="ECO:0000256" key="1">
    <source>
        <dbReference type="SAM" id="Coils"/>
    </source>
</evidence>
<feature type="domain" description="Fas-binding factor 1 C-terminal" evidence="3">
    <location>
        <begin position="596"/>
        <end position="1126"/>
    </location>
</feature>
<feature type="region of interest" description="Disordered" evidence="2">
    <location>
        <begin position="99"/>
        <end position="143"/>
    </location>
</feature>
<feature type="compositionally biased region" description="Basic and acidic residues" evidence="2">
    <location>
        <begin position="279"/>
        <end position="307"/>
    </location>
</feature>
<feature type="region of interest" description="Disordered" evidence="2">
    <location>
        <begin position="522"/>
        <end position="553"/>
    </location>
</feature>
<gene>
    <name evidence="4" type="ORF">NDU88_008513</name>
</gene>
<feature type="compositionally biased region" description="Basic and acidic residues" evidence="2">
    <location>
        <begin position="465"/>
        <end position="478"/>
    </location>
</feature>